<evidence type="ECO:0000313" key="3">
    <source>
        <dbReference type="Proteomes" id="UP000030748"/>
    </source>
</evidence>
<dbReference type="Proteomes" id="UP000030748">
    <property type="component" value="Unassembled WGS sequence"/>
</dbReference>
<keyword evidence="3" id="KW-1185">Reference proteome</keyword>
<organism evidence="2 3">
    <name type="scientific">Erythranthe guttata</name>
    <name type="common">Yellow monkey flower</name>
    <name type="synonym">Mimulus guttatus</name>
    <dbReference type="NCBI Taxonomy" id="4155"/>
    <lineage>
        <taxon>Eukaryota</taxon>
        <taxon>Viridiplantae</taxon>
        <taxon>Streptophyta</taxon>
        <taxon>Embryophyta</taxon>
        <taxon>Tracheophyta</taxon>
        <taxon>Spermatophyta</taxon>
        <taxon>Magnoliopsida</taxon>
        <taxon>eudicotyledons</taxon>
        <taxon>Gunneridae</taxon>
        <taxon>Pentapetalae</taxon>
        <taxon>asterids</taxon>
        <taxon>lamiids</taxon>
        <taxon>Lamiales</taxon>
        <taxon>Phrymaceae</taxon>
        <taxon>Erythranthe</taxon>
    </lineage>
</organism>
<feature type="region of interest" description="Disordered" evidence="1">
    <location>
        <begin position="1"/>
        <end position="24"/>
    </location>
</feature>
<proteinExistence type="predicted"/>
<protein>
    <submittedName>
        <fullName evidence="2">Uncharacterized protein</fullName>
    </submittedName>
</protein>
<dbReference type="AlphaFoldDB" id="A0A022RM43"/>
<sequence>MIPSSTPSSPLQTTSSPTSWFSGI</sequence>
<evidence type="ECO:0000256" key="1">
    <source>
        <dbReference type="SAM" id="MobiDB-lite"/>
    </source>
</evidence>
<evidence type="ECO:0000313" key="2">
    <source>
        <dbReference type="EMBL" id="EYU41542.1"/>
    </source>
</evidence>
<gene>
    <name evidence="2" type="ORF">MIMGU_mgv1a0266341mg</name>
</gene>
<accession>A0A022RM43</accession>
<reference evidence="2 3" key="1">
    <citation type="journal article" date="2013" name="Proc. Natl. Acad. Sci. U.S.A.">
        <title>Fine-scale variation in meiotic recombination in Mimulus inferred from population shotgun sequencing.</title>
        <authorList>
            <person name="Hellsten U."/>
            <person name="Wright K.M."/>
            <person name="Jenkins J."/>
            <person name="Shu S."/>
            <person name="Yuan Y."/>
            <person name="Wessler S.R."/>
            <person name="Schmutz J."/>
            <person name="Willis J.H."/>
            <person name="Rokhsar D.S."/>
        </authorList>
    </citation>
    <scope>NUCLEOTIDE SEQUENCE [LARGE SCALE GENOMIC DNA]</scope>
    <source>
        <strain evidence="3">cv. DUN x IM62</strain>
    </source>
</reference>
<feature type="non-terminal residue" evidence="2">
    <location>
        <position position="24"/>
    </location>
</feature>
<dbReference type="EMBL" id="KI630320">
    <property type="protein sequence ID" value="EYU41542.1"/>
    <property type="molecule type" value="Genomic_DNA"/>
</dbReference>
<name>A0A022RM43_ERYGU</name>